<dbReference type="InterPro" id="IPR035513">
    <property type="entry name" value="Invertase/methylesterase_inhib"/>
</dbReference>
<sequence length="176" mass="19755">MKFVALFVIFSLLLIGFSAAQTLIQDFCKKAIVTHRELKYDFCVSSLQQDPQSKSATSLIGLLIASTNVAAVKTTNVIGIVNQVIKEKKYGKVIEGTLYSCLPVFNDATDELKLTLASVKSHDHEDVNWHLSKALISTEDCDLEFKQMELQNPIRNETNVLYNKILIPFALSDMLW</sequence>
<accession>A0ABD1BGV3</accession>
<reference evidence="6 7" key="1">
    <citation type="submission" date="2024-04" db="EMBL/GenBank/DDBJ databases">
        <title>Genome assembly C_amara_ONT_v2.</title>
        <authorList>
            <person name="Yant L."/>
            <person name="Moore C."/>
            <person name="Slenker M."/>
        </authorList>
    </citation>
    <scope>NUCLEOTIDE SEQUENCE [LARGE SCALE GENOMIC DNA]</scope>
    <source>
        <tissue evidence="6">Leaf</tissue>
    </source>
</reference>
<feature type="chain" id="PRO_5044890271" evidence="4">
    <location>
        <begin position="21"/>
        <end position="176"/>
    </location>
</feature>
<dbReference type="Pfam" id="PF04043">
    <property type="entry name" value="PMEI"/>
    <property type="match status" value="1"/>
</dbReference>
<keyword evidence="1 4" id="KW-0732">Signal</keyword>
<dbReference type="PANTHER" id="PTHR35357:SF17">
    <property type="entry name" value="PECTINESTERASE INHIBITOR 12"/>
    <property type="match status" value="1"/>
</dbReference>
<comment type="similarity">
    <text evidence="3">Belongs to the PMEI family.</text>
</comment>
<keyword evidence="7" id="KW-1185">Reference proteome</keyword>
<evidence type="ECO:0000256" key="3">
    <source>
        <dbReference type="ARBA" id="ARBA00038471"/>
    </source>
</evidence>
<dbReference type="InterPro" id="IPR034088">
    <property type="entry name" value="Pla_a_1-like"/>
</dbReference>
<dbReference type="SUPFAM" id="SSF101148">
    <property type="entry name" value="Plant invertase/pectin methylesterase inhibitor"/>
    <property type="match status" value="1"/>
</dbReference>
<protein>
    <submittedName>
        <fullName evidence="6">Pectinesterase inhibitor 12</fullName>
    </submittedName>
</protein>
<evidence type="ECO:0000256" key="2">
    <source>
        <dbReference type="ARBA" id="ARBA00023157"/>
    </source>
</evidence>
<keyword evidence="2" id="KW-1015">Disulfide bond</keyword>
<evidence type="ECO:0000256" key="1">
    <source>
        <dbReference type="ARBA" id="ARBA00022729"/>
    </source>
</evidence>
<proteinExistence type="inferred from homology"/>
<evidence type="ECO:0000313" key="7">
    <source>
        <dbReference type="Proteomes" id="UP001558713"/>
    </source>
</evidence>
<comment type="caution">
    <text evidence="6">The sequence shown here is derived from an EMBL/GenBank/DDBJ whole genome shotgun (WGS) entry which is preliminary data.</text>
</comment>
<dbReference type="Gene3D" id="1.20.140.40">
    <property type="entry name" value="Invertase/pectin methylesterase inhibitor family protein"/>
    <property type="match status" value="1"/>
</dbReference>
<dbReference type="FunFam" id="1.20.140.40:FF:000002">
    <property type="entry name" value="Putative invertase inhibitor"/>
    <property type="match status" value="1"/>
</dbReference>
<dbReference type="PANTHER" id="PTHR35357">
    <property type="entry name" value="OS02G0537100 PROTEIN"/>
    <property type="match status" value="1"/>
</dbReference>
<dbReference type="Proteomes" id="UP001558713">
    <property type="component" value="Unassembled WGS sequence"/>
</dbReference>
<dbReference type="NCBIfam" id="TIGR01614">
    <property type="entry name" value="PME_inhib"/>
    <property type="match status" value="1"/>
</dbReference>
<evidence type="ECO:0000256" key="4">
    <source>
        <dbReference type="SAM" id="SignalP"/>
    </source>
</evidence>
<feature type="domain" description="Pectinesterase inhibitor" evidence="5">
    <location>
        <begin position="19"/>
        <end position="171"/>
    </location>
</feature>
<gene>
    <name evidence="6" type="ORF">V5N11_000820</name>
</gene>
<evidence type="ECO:0000313" key="6">
    <source>
        <dbReference type="EMBL" id="KAL1212920.1"/>
    </source>
</evidence>
<dbReference type="InterPro" id="IPR006501">
    <property type="entry name" value="Pectinesterase_inhib_dom"/>
</dbReference>
<dbReference type="AlphaFoldDB" id="A0ABD1BGV3"/>
<dbReference type="GO" id="GO:0005576">
    <property type="term" value="C:extracellular region"/>
    <property type="evidence" value="ECO:0007669"/>
    <property type="project" value="UniProtKB-ARBA"/>
</dbReference>
<name>A0ABD1BGV3_CARAN</name>
<evidence type="ECO:0000259" key="5">
    <source>
        <dbReference type="SMART" id="SM00856"/>
    </source>
</evidence>
<dbReference type="EMBL" id="JBANAX010000356">
    <property type="protein sequence ID" value="KAL1212920.1"/>
    <property type="molecule type" value="Genomic_DNA"/>
</dbReference>
<feature type="signal peptide" evidence="4">
    <location>
        <begin position="1"/>
        <end position="20"/>
    </location>
</feature>
<dbReference type="SMART" id="SM00856">
    <property type="entry name" value="PMEI"/>
    <property type="match status" value="1"/>
</dbReference>
<organism evidence="6 7">
    <name type="scientific">Cardamine amara subsp. amara</name>
    <dbReference type="NCBI Taxonomy" id="228776"/>
    <lineage>
        <taxon>Eukaryota</taxon>
        <taxon>Viridiplantae</taxon>
        <taxon>Streptophyta</taxon>
        <taxon>Embryophyta</taxon>
        <taxon>Tracheophyta</taxon>
        <taxon>Spermatophyta</taxon>
        <taxon>Magnoliopsida</taxon>
        <taxon>eudicotyledons</taxon>
        <taxon>Gunneridae</taxon>
        <taxon>Pentapetalae</taxon>
        <taxon>rosids</taxon>
        <taxon>malvids</taxon>
        <taxon>Brassicales</taxon>
        <taxon>Brassicaceae</taxon>
        <taxon>Cardamineae</taxon>
        <taxon>Cardamine</taxon>
    </lineage>
</organism>
<dbReference type="CDD" id="cd15795">
    <property type="entry name" value="PMEI-Pla_a_1_like"/>
    <property type="match status" value="1"/>
</dbReference>